<evidence type="ECO:0000256" key="1">
    <source>
        <dbReference type="PROSITE-ProRule" id="PRU00409"/>
    </source>
</evidence>
<comment type="caution">
    <text evidence="3">The sequence shown here is derived from an EMBL/GenBank/DDBJ whole genome shotgun (WGS) entry which is preliminary data.</text>
</comment>
<dbReference type="InterPro" id="IPR013651">
    <property type="entry name" value="ATP-grasp_RimK-type"/>
</dbReference>
<dbReference type="Gene3D" id="3.30.470.20">
    <property type="entry name" value="ATP-grasp fold, B domain"/>
    <property type="match status" value="1"/>
</dbReference>
<reference evidence="3 4" key="1">
    <citation type="submission" date="2023-03" db="EMBL/GenBank/DDBJ databases">
        <title>Draft genome sequence of Streptomyces sp. RB6PN23 isolated from peat swamp forest in Thailand.</title>
        <authorList>
            <person name="Klaysubun C."/>
            <person name="Duangmal K."/>
        </authorList>
    </citation>
    <scope>NUCLEOTIDE SEQUENCE [LARGE SCALE GENOMIC DNA]</scope>
    <source>
        <strain evidence="3 4">RB6PN23</strain>
    </source>
</reference>
<protein>
    <submittedName>
        <fullName evidence="3">Phosphotransferase</fullName>
    </submittedName>
</protein>
<evidence type="ECO:0000259" key="2">
    <source>
        <dbReference type="PROSITE" id="PS50975"/>
    </source>
</evidence>
<dbReference type="InterPro" id="IPR011761">
    <property type="entry name" value="ATP-grasp"/>
</dbReference>
<proteinExistence type="predicted"/>
<keyword evidence="1" id="KW-0547">Nucleotide-binding</keyword>
<dbReference type="Gene3D" id="3.90.1200.10">
    <property type="match status" value="1"/>
</dbReference>
<dbReference type="SUPFAM" id="SSF56059">
    <property type="entry name" value="Glutathione synthetase ATP-binding domain-like"/>
    <property type="match status" value="1"/>
</dbReference>
<dbReference type="PANTHER" id="PTHR21621:SF0">
    <property type="entry name" value="BETA-CITRYLGLUTAMATE SYNTHASE B-RELATED"/>
    <property type="match status" value="1"/>
</dbReference>
<organism evidence="3 4">
    <name type="scientific">Streptomyces silvisoli</name>
    <dbReference type="NCBI Taxonomy" id="3034235"/>
    <lineage>
        <taxon>Bacteria</taxon>
        <taxon>Bacillati</taxon>
        <taxon>Actinomycetota</taxon>
        <taxon>Actinomycetes</taxon>
        <taxon>Kitasatosporales</taxon>
        <taxon>Streptomycetaceae</taxon>
        <taxon>Streptomyces</taxon>
    </lineage>
</organism>
<keyword evidence="1" id="KW-0067">ATP-binding</keyword>
<gene>
    <name evidence="3" type="ORF">P3G67_10725</name>
</gene>
<name>A0ABT5ZJ69_9ACTN</name>
<dbReference type="EMBL" id="JARJBC010000005">
    <property type="protein sequence ID" value="MDF3289701.1"/>
    <property type="molecule type" value="Genomic_DNA"/>
</dbReference>
<dbReference type="Proteomes" id="UP001216579">
    <property type="component" value="Unassembled WGS sequence"/>
</dbReference>
<sequence length="728" mass="77468">MRVCLLTGHPDHPLLAPLPDLLGGRHRVTVFDADDPTAGDLGPTADLYLLKAHSPRAVALARRLERLGGQVVNGADATERCLDRVHMADLARRSGLPFPNTLHLARLSDLVDATAPGFPLIVKSRTSRRGDLVARLDRPERLGTLQGDWADEPVVVQEFIANDGLDHKLWVVGERVFVGLRGSPLDGAARKATRSLDPRRLPPGWLDLARAVGEVFALRIYGVDILDTGAGPMVVDVNPFPGCRGAPGAPLALAALVRQAVPRGGPPLRQAVASPVAVLHGTVRDLVGALDRDAGALRVASVRRKPGRGLTASYRSAAGPLVTVRLAESALANSVAGEPFSSVDPADFHGRWPGVLHCARIGLTLQSFPHDAELPALPVACATDPPDGRLATALTAAARTVVEDPQARVSAVRVHPVRYKPATRCVLRYHVRLSGGDELVFFGKLYRDSADATAAHQLGERLWAAAEHSARPAVVPRPLGLVEELGLVLTETAGGAHVGGQLPGTALLRPPRRPRDGVRPPWEALAASAAALAWLHTSPVASGRSAPDGHHYATRVQAWAQTLTGTVGELAGVVEPLAEALRRAKSTQPALVHGAFKPSQLVFCPPGHPVITDLDGTGQGDPALDVGYFLAYLRPRRLERAQHGNHAWYEAAADAFLDAYLAALAHQGADPARLAAVRQRAALFDAALLLKIASRRVRRLGSPRPAELRWVAAEIERCRERFGGGQDG</sequence>
<dbReference type="InterPro" id="IPR011009">
    <property type="entry name" value="Kinase-like_dom_sf"/>
</dbReference>
<dbReference type="PANTHER" id="PTHR21621">
    <property type="entry name" value="RIBOSOMAL PROTEIN S6 MODIFICATION PROTEIN"/>
    <property type="match status" value="1"/>
</dbReference>
<accession>A0ABT5ZJ69</accession>
<keyword evidence="4" id="KW-1185">Reference proteome</keyword>
<evidence type="ECO:0000313" key="3">
    <source>
        <dbReference type="EMBL" id="MDF3289701.1"/>
    </source>
</evidence>
<feature type="domain" description="ATP-grasp" evidence="2">
    <location>
        <begin position="88"/>
        <end position="277"/>
    </location>
</feature>
<dbReference type="PROSITE" id="PS50975">
    <property type="entry name" value="ATP_GRASP"/>
    <property type="match status" value="1"/>
</dbReference>
<dbReference type="Pfam" id="PF08443">
    <property type="entry name" value="RimK"/>
    <property type="match status" value="1"/>
</dbReference>
<dbReference type="SUPFAM" id="SSF56112">
    <property type="entry name" value="Protein kinase-like (PK-like)"/>
    <property type="match status" value="1"/>
</dbReference>
<evidence type="ECO:0000313" key="4">
    <source>
        <dbReference type="Proteomes" id="UP001216579"/>
    </source>
</evidence>
<dbReference type="RefSeq" id="WP_276093224.1">
    <property type="nucleotide sequence ID" value="NZ_JARJBC010000005.1"/>
</dbReference>